<dbReference type="PROSITE" id="PS00445">
    <property type="entry name" value="FGGY_KINASES_2"/>
    <property type="match status" value="1"/>
</dbReference>
<organism evidence="7 8">
    <name type="scientific">Anaerosacchariphilus hominis</name>
    <dbReference type="NCBI Taxonomy" id="2763017"/>
    <lineage>
        <taxon>Bacteria</taxon>
        <taxon>Bacillati</taxon>
        <taxon>Bacillota</taxon>
        <taxon>Clostridia</taxon>
        <taxon>Lachnospirales</taxon>
        <taxon>Lachnospiraceae</taxon>
        <taxon>Anaerosacchariphilus</taxon>
    </lineage>
</organism>
<dbReference type="Pfam" id="PF00370">
    <property type="entry name" value="FGGY_N"/>
    <property type="match status" value="1"/>
</dbReference>
<dbReference type="Pfam" id="PF02782">
    <property type="entry name" value="FGGY_C"/>
    <property type="match status" value="1"/>
</dbReference>
<dbReference type="GO" id="GO:0016301">
    <property type="term" value="F:kinase activity"/>
    <property type="evidence" value="ECO:0007669"/>
    <property type="project" value="UniProtKB-KW"/>
</dbReference>
<dbReference type="PANTHER" id="PTHR43095">
    <property type="entry name" value="SUGAR KINASE"/>
    <property type="match status" value="1"/>
</dbReference>
<comment type="similarity">
    <text evidence="1 4">Belongs to the FGGY kinase family.</text>
</comment>
<dbReference type="RefSeq" id="WP_186997540.1">
    <property type="nucleotide sequence ID" value="NZ_JACOOR010000009.1"/>
</dbReference>
<evidence type="ECO:0000256" key="3">
    <source>
        <dbReference type="ARBA" id="ARBA00022777"/>
    </source>
</evidence>
<gene>
    <name evidence="7" type="ORF">H8S44_14160</name>
</gene>
<dbReference type="InterPro" id="IPR018483">
    <property type="entry name" value="Carb_kinase_FGGY_CS"/>
</dbReference>
<feature type="domain" description="Carbohydrate kinase FGGY C-terminal" evidence="6">
    <location>
        <begin position="251"/>
        <end position="433"/>
    </location>
</feature>
<reference evidence="7" key="1">
    <citation type="submission" date="2020-08" db="EMBL/GenBank/DDBJ databases">
        <title>Genome public.</title>
        <authorList>
            <person name="Liu C."/>
            <person name="Sun Q."/>
        </authorList>
    </citation>
    <scope>NUCLEOTIDE SEQUENCE</scope>
    <source>
        <strain evidence="7">NSJ-68</strain>
    </source>
</reference>
<keyword evidence="2 4" id="KW-0808">Transferase</keyword>
<accession>A0A923LF39</accession>
<evidence type="ECO:0000259" key="6">
    <source>
        <dbReference type="Pfam" id="PF02782"/>
    </source>
</evidence>
<dbReference type="InterPro" id="IPR018485">
    <property type="entry name" value="FGGY_C"/>
</dbReference>
<dbReference type="Gene3D" id="3.30.420.40">
    <property type="match status" value="2"/>
</dbReference>
<dbReference type="AlphaFoldDB" id="A0A923LF39"/>
<dbReference type="GO" id="GO:0016773">
    <property type="term" value="F:phosphotransferase activity, alcohol group as acceptor"/>
    <property type="evidence" value="ECO:0007669"/>
    <property type="project" value="InterPro"/>
</dbReference>
<name>A0A923LF39_9FIRM</name>
<dbReference type="InterPro" id="IPR043129">
    <property type="entry name" value="ATPase_NBD"/>
</dbReference>
<dbReference type="Proteomes" id="UP000649345">
    <property type="component" value="Unassembled WGS sequence"/>
</dbReference>
<evidence type="ECO:0000313" key="8">
    <source>
        <dbReference type="Proteomes" id="UP000649345"/>
    </source>
</evidence>
<protein>
    <recommendedName>
        <fullName evidence="9">Carbohydrate kinase</fullName>
    </recommendedName>
</protein>
<dbReference type="PANTHER" id="PTHR43095:SF5">
    <property type="entry name" value="XYLULOSE KINASE"/>
    <property type="match status" value="1"/>
</dbReference>
<dbReference type="GO" id="GO:0005975">
    <property type="term" value="P:carbohydrate metabolic process"/>
    <property type="evidence" value="ECO:0007669"/>
    <property type="project" value="InterPro"/>
</dbReference>
<dbReference type="InterPro" id="IPR000577">
    <property type="entry name" value="Carb_kinase_FGGY"/>
</dbReference>
<dbReference type="InterPro" id="IPR018484">
    <property type="entry name" value="FGGY_N"/>
</dbReference>
<proteinExistence type="inferred from homology"/>
<evidence type="ECO:0000256" key="1">
    <source>
        <dbReference type="ARBA" id="ARBA00009156"/>
    </source>
</evidence>
<feature type="domain" description="Carbohydrate kinase FGGY N-terminal" evidence="5">
    <location>
        <begin position="3"/>
        <end position="239"/>
    </location>
</feature>
<evidence type="ECO:0000256" key="2">
    <source>
        <dbReference type="ARBA" id="ARBA00022679"/>
    </source>
</evidence>
<keyword evidence="8" id="KW-1185">Reference proteome</keyword>
<dbReference type="EMBL" id="JACOOR010000009">
    <property type="protein sequence ID" value="MBC5660902.1"/>
    <property type="molecule type" value="Genomic_DNA"/>
</dbReference>
<dbReference type="SUPFAM" id="SSF53067">
    <property type="entry name" value="Actin-like ATPase domain"/>
    <property type="match status" value="2"/>
</dbReference>
<dbReference type="PIRSF" id="PIRSF000538">
    <property type="entry name" value="GlpK"/>
    <property type="match status" value="1"/>
</dbReference>
<dbReference type="InterPro" id="IPR050406">
    <property type="entry name" value="FGGY_Carb_Kinase"/>
</dbReference>
<evidence type="ECO:0000259" key="5">
    <source>
        <dbReference type="Pfam" id="PF00370"/>
    </source>
</evidence>
<comment type="caution">
    <text evidence="7">The sequence shown here is derived from an EMBL/GenBank/DDBJ whole genome shotgun (WGS) entry which is preliminary data.</text>
</comment>
<evidence type="ECO:0008006" key="9">
    <source>
        <dbReference type="Google" id="ProtNLM"/>
    </source>
</evidence>
<keyword evidence="3 4" id="KW-0418">Kinase</keyword>
<evidence type="ECO:0000313" key="7">
    <source>
        <dbReference type="EMBL" id="MBC5660902.1"/>
    </source>
</evidence>
<evidence type="ECO:0000256" key="4">
    <source>
        <dbReference type="RuleBase" id="RU003733"/>
    </source>
</evidence>
<sequence length="491" mass="54778">MSVICIDIGTTRCKIAVINSQGVLLEESAFPHNAQLPDNMIDCEVIFQAIDRELLKLFSRFHNIEAITSTSFGETFVCTNQKGISISPSILYFDTRSKPQLQKLCQKYDESSIYQQTGHRLGTVSPLGKLCWMQENQKEILKKSSHILFVADYILVRLGAAPFMSKSFAVTTNWMDFNAQEQLYEILEAACVSAEKFSPVREAGDITGMMSSYFCKRYNTEMVPKLIAGGHDQPFATIGAGAMYPGEAVYGMGTSDSLNIILPDSIINNDTYQYGFQCEPYFNTSNYLTYAQIPSGGKSLTWAYSLLFSSHGNFSAKACADDIHMAISRQTDVLFFPFINGSGTPFCHTYLSGSFWGLEDKTTAHDMLLAVMEGVAFEMKLNMELLSNCGISSNRIIASGGGAQFEDWLQLRADILEAPLWINSNKNTGLFGLFAVSSISLNYFGNIEEAVKSSNSLDKIKPPTYSKANYYTEKYQRYKEIRSFIQSDLKL</sequence>
<dbReference type="CDD" id="cd07773">
    <property type="entry name" value="ASKHA_NBD_FGGY_FK"/>
    <property type="match status" value="1"/>
</dbReference>